<dbReference type="Gene3D" id="3.20.20.370">
    <property type="entry name" value="Glycoside hydrolase/deacetylase"/>
    <property type="match status" value="1"/>
</dbReference>
<evidence type="ECO:0000256" key="4">
    <source>
        <dbReference type="ARBA" id="ARBA00032976"/>
    </source>
</evidence>
<evidence type="ECO:0000259" key="5">
    <source>
        <dbReference type="PROSITE" id="PS51677"/>
    </source>
</evidence>
<evidence type="ECO:0000256" key="3">
    <source>
        <dbReference type="ARBA" id="ARBA00020071"/>
    </source>
</evidence>
<name>A0A212PW99_9PROT</name>
<comment type="similarity">
    <text evidence="2">Belongs to the polysaccharide deacetylase family.</text>
</comment>
<dbReference type="InterPro" id="IPR002509">
    <property type="entry name" value="NODB_dom"/>
</dbReference>
<evidence type="ECO:0000256" key="2">
    <source>
        <dbReference type="ARBA" id="ARBA00010973"/>
    </source>
</evidence>
<dbReference type="CDD" id="cd10977">
    <property type="entry name" value="CE4_PuuE_SpCDA1"/>
    <property type="match status" value="1"/>
</dbReference>
<protein>
    <recommendedName>
        <fullName evidence="3">Chitooligosaccharide deacetylase</fullName>
    </recommendedName>
    <alternativeName>
        <fullName evidence="4">Nodulation protein B</fullName>
    </alternativeName>
</protein>
<reference evidence="6 7" key="1">
    <citation type="submission" date="2017-06" db="EMBL/GenBank/DDBJ databases">
        <authorList>
            <person name="Kim H.J."/>
            <person name="Triplett B.A."/>
        </authorList>
    </citation>
    <scope>NUCLEOTIDE SEQUENCE [LARGE SCALE GENOMIC DNA]</scope>
    <source>
        <strain evidence="6 7">B29T1</strain>
    </source>
</reference>
<organism evidence="6 7">
    <name type="scientific">Arboricoccus pini</name>
    <dbReference type="NCBI Taxonomy" id="1963835"/>
    <lineage>
        <taxon>Bacteria</taxon>
        <taxon>Pseudomonadati</taxon>
        <taxon>Pseudomonadota</taxon>
        <taxon>Alphaproteobacteria</taxon>
        <taxon>Geminicoccales</taxon>
        <taxon>Geminicoccaceae</taxon>
        <taxon>Arboricoccus</taxon>
    </lineage>
</organism>
<dbReference type="OrthoDB" id="9787041at2"/>
<proteinExistence type="inferred from homology"/>
<dbReference type="PROSITE" id="PS51677">
    <property type="entry name" value="NODB"/>
    <property type="match status" value="1"/>
</dbReference>
<comment type="function">
    <text evidence="1">Is involved in generating a small heat-stable compound (Nod), an acylated oligomer of N-acetylglucosamine, that stimulates mitosis in various plant protoplasts.</text>
</comment>
<sequence length="309" mass="35268">MALQTYPRDLIGYGPKPPQAGWPGGARLAVQFVLNYEEGGENSVLHGDPASETFLSEMIGAQPVHGARHISMESLYDYGARVGVWRILELFDKMGIPLTIYAVAMAAERHPEVIRAMVRAGHEIASHGYRWINYQDVPIDIERQHIAKAMGILTELAGQRPLGWYTGRTSPNTRRLVAEYGGFLYDADSYDDDLPHWELVDGRPELIVPYTLDVNDMRFMALQGFSTARQFETYLKDTFDTLYAESAEMPRMMSIGLHCRIIGKPGRLPGLRRFIDYARRHEGVWFCRRVDIARHWRERHPYREQGTGA</sequence>
<dbReference type="PANTHER" id="PTHR43123:SF1">
    <property type="entry name" value="POLYSACCHARIDE DEACETYLASE-RELATED"/>
    <property type="match status" value="1"/>
</dbReference>
<dbReference type="InterPro" id="IPR011330">
    <property type="entry name" value="Glyco_hydro/deAcase_b/a-brl"/>
</dbReference>
<dbReference type="GO" id="GO:0005975">
    <property type="term" value="P:carbohydrate metabolic process"/>
    <property type="evidence" value="ECO:0007669"/>
    <property type="project" value="InterPro"/>
</dbReference>
<dbReference type="PANTHER" id="PTHR43123">
    <property type="entry name" value="POLYSACCHARIDE DEACETYLASE-RELATED"/>
    <property type="match status" value="1"/>
</dbReference>
<gene>
    <name evidence="6" type="ORF">SAMN07250955_10145</name>
</gene>
<dbReference type="SUPFAM" id="SSF88713">
    <property type="entry name" value="Glycoside hydrolase/deacetylase"/>
    <property type="match status" value="1"/>
</dbReference>
<dbReference type="Proteomes" id="UP000197065">
    <property type="component" value="Unassembled WGS sequence"/>
</dbReference>
<dbReference type="AlphaFoldDB" id="A0A212PW99"/>
<dbReference type="InterPro" id="IPR017625">
    <property type="entry name" value="PuuE"/>
</dbReference>
<evidence type="ECO:0000313" key="7">
    <source>
        <dbReference type="Proteomes" id="UP000197065"/>
    </source>
</evidence>
<dbReference type="Pfam" id="PF01522">
    <property type="entry name" value="Polysacc_deac_1"/>
    <property type="match status" value="1"/>
</dbReference>
<evidence type="ECO:0000256" key="1">
    <source>
        <dbReference type="ARBA" id="ARBA00003236"/>
    </source>
</evidence>
<keyword evidence="7" id="KW-1185">Reference proteome</keyword>
<feature type="domain" description="NodB homology" evidence="5">
    <location>
        <begin position="70"/>
        <end position="287"/>
    </location>
</feature>
<dbReference type="EMBL" id="FYEH01000001">
    <property type="protein sequence ID" value="SNB51155.1"/>
    <property type="molecule type" value="Genomic_DNA"/>
</dbReference>
<dbReference type="RefSeq" id="WP_088559388.1">
    <property type="nucleotide sequence ID" value="NZ_FYEH01000001.1"/>
</dbReference>
<dbReference type="NCBIfam" id="TIGR03212">
    <property type="entry name" value="uraD_N-term-dom"/>
    <property type="match status" value="1"/>
</dbReference>
<evidence type="ECO:0000313" key="6">
    <source>
        <dbReference type="EMBL" id="SNB51155.1"/>
    </source>
</evidence>
<dbReference type="GO" id="GO:0016810">
    <property type="term" value="F:hydrolase activity, acting on carbon-nitrogen (but not peptide) bonds"/>
    <property type="evidence" value="ECO:0007669"/>
    <property type="project" value="InterPro"/>
</dbReference>
<accession>A0A212PW99</accession>